<comment type="subcellular location">
    <subcellularLocation>
        <location evidence="1">Cell membrane</location>
        <topology evidence="1">Multi-pass membrane protein</topology>
    </subcellularLocation>
</comment>
<sequence length="255" mass="28717">MRNAWVVAKKDIGSYFNSPVFYVVTTVFLVIHSFIFFQILTFFSFQSVQASQFRGMNIGLNLNDMVIEPSFHNMAVTLLLIIPVLTMRSFADEKKSKTYALLLSSPVQLREIIFGKFFACMTVVATMVLLSSYSIGFLFMLGEPEIGPIVTSYLGILLMSGCYVGMGVFASSLTDNQIIAAVLAFGMSLFMWIIGWAAQSASAEMGEVLHFLSLVEHMQRFLKGIVDTSDVVYYLSFILFSLFLTHRVLDSERWR</sequence>
<accession>A0A3B1DK09</accession>
<dbReference type="PANTHER" id="PTHR30294:SF29">
    <property type="entry name" value="MULTIDRUG ABC TRANSPORTER PERMEASE YBHS-RELATED"/>
    <property type="match status" value="1"/>
</dbReference>
<feature type="transmembrane region" description="Helical" evidence="6">
    <location>
        <begin position="146"/>
        <end position="166"/>
    </location>
</feature>
<evidence type="ECO:0000256" key="5">
    <source>
        <dbReference type="ARBA" id="ARBA00023136"/>
    </source>
</evidence>
<evidence type="ECO:0000256" key="1">
    <source>
        <dbReference type="ARBA" id="ARBA00004651"/>
    </source>
</evidence>
<protein>
    <submittedName>
        <fullName evidence="7">Gliding motility protein GldF</fullName>
    </submittedName>
</protein>
<feature type="transmembrane region" description="Helical" evidence="6">
    <location>
        <begin position="20"/>
        <end position="45"/>
    </location>
</feature>
<dbReference type="PANTHER" id="PTHR30294">
    <property type="entry name" value="MEMBRANE COMPONENT OF ABC TRANSPORTER YHHJ-RELATED"/>
    <property type="match status" value="1"/>
</dbReference>
<dbReference type="GO" id="GO:0005886">
    <property type="term" value="C:plasma membrane"/>
    <property type="evidence" value="ECO:0007669"/>
    <property type="project" value="UniProtKB-SubCell"/>
</dbReference>
<proteinExistence type="predicted"/>
<feature type="transmembrane region" description="Helical" evidence="6">
    <location>
        <begin position="178"/>
        <end position="198"/>
    </location>
</feature>
<organism evidence="7">
    <name type="scientific">hydrothermal vent metagenome</name>
    <dbReference type="NCBI Taxonomy" id="652676"/>
    <lineage>
        <taxon>unclassified sequences</taxon>
        <taxon>metagenomes</taxon>
        <taxon>ecological metagenomes</taxon>
    </lineage>
</organism>
<reference evidence="7" key="1">
    <citation type="submission" date="2018-06" db="EMBL/GenBank/DDBJ databases">
        <authorList>
            <person name="Zhirakovskaya E."/>
        </authorList>
    </citation>
    <scope>NUCLEOTIDE SEQUENCE</scope>
</reference>
<feature type="transmembrane region" description="Helical" evidence="6">
    <location>
        <begin position="71"/>
        <end position="91"/>
    </location>
</feature>
<dbReference type="GO" id="GO:0140359">
    <property type="term" value="F:ABC-type transporter activity"/>
    <property type="evidence" value="ECO:0007669"/>
    <property type="project" value="InterPro"/>
</dbReference>
<keyword evidence="5 6" id="KW-0472">Membrane</keyword>
<dbReference type="Pfam" id="PF12679">
    <property type="entry name" value="ABC2_membrane_2"/>
    <property type="match status" value="1"/>
</dbReference>
<evidence type="ECO:0000313" key="7">
    <source>
        <dbReference type="EMBL" id="VAX32015.1"/>
    </source>
</evidence>
<evidence type="ECO:0000256" key="6">
    <source>
        <dbReference type="SAM" id="Phobius"/>
    </source>
</evidence>
<name>A0A3B1DK09_9ZZZZ</name>
<evidence type="ECO:0000256" key="2">
    <source>
        <dbReference type="ARBA" id="ARBA00022475"/>
    </source>
</evidence>
<evidence type="ECO:0000256" key="3">
    <source>
        <dbReference type="ARBA" id="ARBA00022692"/>
    </source>
</evidence>
<keyword evidence="3 6" id="KW-0812">Transmembrane</keyword>
<keyword evidence="2" id="KW-1003">Cell membrane</keyword>
<gene>
    <name evidence="7" type="ORF">MNBD_NITROSPINAE05-1084</name>
</gene>
<feature type="transmembrane region" description="Helical" evidence="6">
    <location>
        <begin position="231"/>
        <end position="249"/>
    </location>
</feature>
<dbReference type="AlphaFoldDB" id="A0A3B1DK09"/>
<feature type="transmembrane region" description="Helical" evidence="6">
    <location>
        <begin position="112"/>
        <end position="140"/>
    </location>
</feature>
<keyword evidence="4 6" id="KW-1133">Transmembrane helix</keyword>
<evidence type="ECO:0000256" key="4">
    <source>
        <dbReference type="ARBA" id="ARBA00022989"/>
    </source>
</evidence>
<dbReference type="EMBL" id="UOGG01000182">
    <property type="protein sequence ID" value="VAX32015.1"/>
    <property type="molecule type" value="Genomic_DNA"/>
</dbReference>
<dbReference type="InterPro" id="IPR051449">
    <property type="entry name" value="ABC-2_transporter_component"/>
</dbReference>